<gene>
    <name evidence="1" type="ORF">M404DRAFT_63218</name>
</gene>
<accession>A0A0C3MZ34</accession>
<feature type="non-terminal residue" evidence="1">
    <location>
        <position position="125"/>
    </location>
</feature>
<proteinExistence type="predicted"/>
<dbReference type="Proteomes" id="UP000054217">
    <property type="component" value="Unassembled WGS sequence"/>
</dbReference>
<dbReference type="OrthoDB" id="3254233at2759"/>
<protein>
    <submittedName>
        <fullName evidence="1">Uncharacterized protein</fullName>
    </submittedName>
</protein>
<reference evidence="1 2" key="1">
    <citation type="submission" date="2014-04" db="EMBL/GenBank/DDBJ databases">
        <authorList>
            <consortium name="DOE Joint Genome Institute"/>
            <person name="Kuo A."/>
            <person name="Kohler A."/>
            <person name="Costa M.D."/>
            <person name="Nagy L.G."/>
            <person name="Floudas D."/>
            <person name="Copeland A."/>
            <person name="Barry K.W."/>
            <person name="Cichocki N."/>
            <person name="Veneault-Fourrey C."/>
            <person name="LaButti K."/>
            <person name="Lindquist E.A."/>
            <person name="Lipzen A."/>
            <person name="Lundell T."/>
            <person name="Morin E."/>
            <person name="Murat C."/>
            <person name="Sun H."/>
            <person name="Tunlid A."/>
            <person name="Henrissat B."/>
            <person name="Grigoriev I.V."/>
            <person name="Hibbett D.S."/>
            <person name="Martin F."/>
            <person name="Nordberg H.P."/>
            <person name="Cantor M.N."/>
            <person name="Hua S.X."/>
        </authorList>
    </citation>
    <scope>NUCLEOTIDE SEQUENCE [LARGE SCALE GENOMIC DNA]</scope>
    <source>
        <strain evidence="1 2">Marx 270</strain>
    </source>
</reference>
<keyword evidence="2" id="KW-1185">Reference proteome</keyword>
<dbReference type="EMBL" id="KN832111">
    <property type="protein sequence ID" value="KIN94154.1"/>
    <property type="molecule type" value="Genomic_DNA"/>
</dbReference>
<sequence>PLPQPPPEEFENTVAVDTISSNPHLFQVITPINVDHFEELLHDHPNQNFIQSICCGLCEGFWPYMHTHHCDWPPTWDNSCCPLKSAEEIEFINTQVEKEIAKGCFSKDFRPNLLLGMYSMPIHAV</sequence>
<dbReference type="InParanoid" id="A0A0C3MZ34"/>
<name>A0A0C3MZ34_PISTI</name>
<evidence type="ECO:0000313" key="2">
    <source>
        <dbReference type="Proteomes" id="UP000054217"/>
    </source>
</evidence>
<organism evidence="1 2">
    <name type="scientific">Pisolithus tinctorius Marx 270</name>
    <dbReference type="NCBI Taxonomy" id="870435"/>
    <lineage>
        <taxon>Eukaryota</taxon>
        <taxon>Fungi</taxon>
        <taxon>Dikarya</taxon>
        <taxon>Basidiomycota</taxon>
        <taxon>Agaricomycotina</taxon>
        <taxon>Agaricomycetes</taxon>
        <taxon>Agaricomycetidae</taxon>
        <taxon>Boletales</taxon>
        <taxon>Sclerodermatineae</taxon>
        <taxon>Pisolithaceae</taxon>
        <taxon>Pisolithus</taxon>
    </lineage>
</organism>
<dbReference type="AlphaFoldDB" id="A0A0C3MZ34"/>
<dbReference type="STRING" id="870435.A0A0C3MZ34"/>
<reference evidence="2" key="2">
    <citation type="submission" date="2015-01" db="EMBL/GenBank/DDBJ databases">
        <title>Evolutionary Origins and Diversification of the Mycorrhizal Mutualists.</title>
        <authorList>
            <consortium name="DOE Joint Genome Institute"/>
            <consortium name="Mycorrhizal Genomics Consortium"/>
            <person name="Kohler A."/>
            <person name="Kuo A."/>
            <person name="Nagy L.G."/>
            <person name="Floudas D."/>
            <person name="Copeland A."/>
            <person name="Barry K.W."/>
            <person name="Cichocki N."/>
            <person name="Veneault-Fourrey C."/>
            <person name="LaButti K."/>
            <person name="Lindquist E.A."/>
            <person name="Lipzen A."/>
            <person name="Lundell T."/>
            <person name="Morin E."/>
            <person name="Murat C."/>
            <person name="Riley R."/>
            <person name="Ohm R."/>
            <person name="Sun H."/>
            <person name="Tunlid A."/>
            <person name="Henrissat B."/>
            <person name="Grigoriev I.V."/>
            <person name="Hibbett D.S."/>
            <person name="Martin F."/>
        </authorList>
    </citation>
    <scope>NUCLEOTIDE SEQUENCE [LARGE SCALE GENOMIC DNA]</scope>
    <source>
        <strain evidence="2">Marx 270</strain>
    </source>
</reference>
<dbReference type="HOGENOM" id="CLU_006058_1_1_1"/>
<feature type="non-terminal residue" evidence="1">
    <location>
        <position position="1"/>
    </location>
</feature>
<evidence type="ECO:0000313" key="1">
    <source>
        <dbReference type="EMBL" id="KIN94154.1"/>
    </source>
</evidence>